<dbReference type="GO" id="GO:0009609">
    <property type="term" value="P:response to symbiotic bacterium"/>
    <property type="evidence" value="ECO:0007669"/>
    <property type="project" value="UniProtKB-ARBA"/>
</dbReference>
<dbReference type="InterPro" id="IPR015500">
    <property type="entry name" value="Peptidase_S8_subtilisin-rel"/>
</dbReference>
<dbReference type="GO" id="GO:0009610">
    <property type="term" value="P:response to symbiotic fungus"/>
    <property type="evidence" value="ECO:0007669"/>
    <property type="project" value="UniProtKB-ARBA"/>
</dbReference>
<evidence type="ECO:0000256" key="2">
    <source>
        <dbReference type="ARBA" id="ARBA00011073"/>
    </source>
</evidence>
<dbReference type="Proteomes" id="UP000743370">
    <property type="component" value="Unassembled WGS sequence"/>
</dbReference>
<dbReference type="InterPro" id="IPR034197">
    <property type="entry name" value="Peptidases_S8_3"/>
</dbReference>
<keyword evidence="4 10" id="KW-0645">Protease</keyword>
<protein>
    <submittedName>
        <fullName evidence="15">Subtilisin-like protease</fullName>
    </submittedName>
</protein>
<name>A0A8T0KXV5_PHAAN</name>
<dbReference type="EMBL" id="JABFOF010000002">
    <property type="protein sequence ID" value="KAG2404249.1"/>
    <property type="molecule type" value="Genomic_DNA"/>
</dbReference>
<dbReference type="FunFam" id="3.40.50.200:FF:000006">
    <property type="entry name" value="Subtilisin-like protease SBT1.5"/>
    <property type="match status" value="2"/>
</dbReference>
<evidence type="ECO:0000259" key="12">
    <source>
        <dbReference type="Pfam" id="PF00082"/>
    </source>
</evidence>
<dbReference type="Gene3D" id="2.60.40.2310">
    <property type="match status" value="2"/>
</dbReference>
<feature type="domain" description="Peptidase S8/S53" evidence="12">
    <location>
        <begin position="143"/>
        <end position="594"/>
    </location>
</feature>
<dbReference type="InterPro" id="IPR045051">
    <property type="entry name" value="SBT"/>
</dbReference>
<comment type="subcellular location">
    <subcellularLocation>
        <location evidence="1">Secreted</location>
    </subcellularLocation>
</comment>
<evidence type="ECO:0000256" key="8">
    <source>
        <dbReference type="ARBA" id="ARBA00023180"/>
    </source>
</evidence>
<keyword evidence="3" id="KW-0964">Secreted</keyword>
<feature type="active site" description="Charge relay system" evidence="10">
    <location>
        <position position="907"/>
    </location>
</feature>
<dbReference type="CDD" id="cd04852">
    <property type="entry name" value="Peptidases_S8_3"/>
    <property type="match status" value="2"/>
</dbReference>
<evidence type="ECO:0000256" key="11">
    <source>
        <dbReference type="SAM" id="SignalP"/>
    </source>
</evidence>
<dbReference type="Gene3D" id="3.50.30.30">
    <property type="match status" value="2"/>
</dbReference>
<dbReference type="SUPFAM" id="SSF52743">
    <property type="entry name" value="Subtilisin-like"/>
    <property type="match status" value="2"/>
</dbReference>
<keyword evidence="5 11" id="KW-0732">Signal</keyword>
<evidence type="ECO:0000259" key="14">
    <source>
        <dbReference type="Pfam" id="PF17766"/>
    </source>
</evidence>
<dbReference type="PANTHER" id="PTHR10795">
    <property type="entry name" value="PROPROTEIN CONVERTASE SUBTILISIN/KEXIN"/>
    <property type="match status" value="1"/>
</dbReference>
<comment type="caution">
    <text evidence="15">The sequence shown here is derived from an EMBL/GenBank/DDBJ whole genome shotgun (WGS) entry which is preliminary data.</text>
</comment>
<accession>A0A8T0KXV5</accession>
<organism evidence="15 16">
    <name type="scientific">Phaseolus angularis</name>
    <name type="common">Azuki bean</name>
    <name type="synonym">Vigna angularis</name>
    <dbReference type="NCBI Taxonomy" id="3914"/>
    <lineage>
        <taxon>Eukaryota</taxon>
        <taxon>Viridiplantae</taxon>
        <taxon>Streptophyta</taxon>
        <taxon>Embryophyta</taxon>
        <taxon>Tracheophyta</taxon>
        <taxon>Spermatophyta</taxon>
        <taxon>Magnoliopsida</taxon>
        <taxon>eudicotyledons</taxon>
        <taxon>Gunneridae</taxon>
        <taxon>Pentapetalae</taxon>
        <taxon>rosids</taxon>
        <taxon>fabids</taxon>
        <taxon>Fabales</taxon>
        <taxon>Fabaceae</taxon>
        <taxon>Papilionoideae</taxon>
        <taxon>50 kb inversion clade</taxon>
        <taxon>NPAAA clade</taxon>
        <taxon>indigoferoid/millettioid clade</taxon>
        <taxon>Phaseoleae</taxon>
        <taxon>Vigna</taxon>
    </lineage>
</organism>
<dbReference type="InterPro" id="IPR010259">
    <property type="entry name" value="S8pro/Inhibitor_I9"/>
</dbReference>
<keyword evidence="6 10" id="KW-0378">Hydrolase</keyword>
<evidence type="ECO:0000259" key="13">
    <source>
        <dbReference type="Pfam" id="PF05922"/>
    </source>
</evidence>
<dbReference type="InterPro" id="IPR037045">
    <property type="entry name" value="S8pro/Inhibitor_I9_sf"/>
</dbReference>
<dbReference type="GO" id="GO:0006508">
    <property type="term" value="P:proteolysis"/>
    <property type="evidence" value="ECO:0007669"/>
    <property type="project" value="UniProtKB-KW"/>
</dbReference>
<evidence type="ECO:0000313" key="15">
    <source>
        <dbReference type="EMBL" id="KAG2404249.1"/>
    </source>
</evidence>
<dbReference type="PRINTS" id="PR00723">
    <property type="entry name" value="SUBTILISIN"/>
</dbReference>
<dbReference type="InterPro" id="IPR041469">
    <property type="entry name" value="Subtilisin-like_FN3"/>
</dbReference>
<feature type="active site" description="Charge relay system" evidence="9 10">
    <location>
        <position position="546"/>
    </location>
</feature>
<sequence length="1521" mass="164189">MREPMANFVIPLPFMLFITRWFLLAHHGSAAETSTYIVHMDRSLFPTVFSTHHDWFESSVQSIKSATPGHSFKQSQKQIVYSYNHAMYGFSAVLTSEELEALKNSRGFVAAYPDRNVTIDTTHTFEFLSLASSSGLWHASNLGEDVIVGVIDSGVWPESESFKDDGMTKKIPSKWKGACQEGQDFNSSMCNFKLIGARYFNKGVIAAKPKVRITMNSARDTVGHGTHTSSTVAGNYVSGASYFGYAKGVARGIAPRARLAMYKVIWDEGLYASDVLAGMDQAIADGVDVISISIGQTGVPFYEDPVAIASFAAMEKGVVVSSSAGNQGPALGTVHNGTPWLLTVAAGTVDRTFGSLTLGNGQTIIGWTLFPANALVENLSLIYNKNTSACNSVKSLSKVAMEGIILCDLVSDPELVIKQRRFVKEASLLGAVFISDQPLVNEELASSPSIVISAKDAPSVIKYAKSHKNPTASIKFQQTFVGIKPAPALADYSSRGPSPSYPGVLKPDIMAPGSSILAAYPPDISVAAIGDNVFLPSDYNFLSGTSMACPHASGVAALLKASHPEWSAAAIRSALVTTASHLDNTQNPIRDYGYPSQYASPLAMGAGQIDPNKALDPGLIYDATPQDYVNLLCALNYTQKQILTITRSGSYNCSKPSFDLNYPSFIALYSNKTRSVVHKFKRTVTNVGDGAATYRAKVTEPKGSMLTVSPETLSFRYKNEKLSYNVMIMYSKYKKENISYGDLVWIEDGGKHTVRSPIVVAPTNFVIPLPFMLFISHWFLLAHHGSAAESSTYIVHMDKSLFPRVFTTHHDWFESIIDSSKSATLGNSSIQSQKVYSYSQAMYGFSAVLTSEELEAVKSSLGFVAAYPDRTATIDTTHTFEFLSLDSSSGLWHASNFGEDVIVGVIDSGVWPESESFKDDGMTKKIPSKWKGTCQEGQDFNTSMCNFKLIGARYFNKGVIAGNRKVKISMNSARDTEGHGTHTSSTVAGNYVSGASYFGYAKGVARGIAPRARLAMYKVLWEEGRYSSDVLAGMDQAIADGVDVISISMGFDGVPLYEDPIAIASFAAMEKGVLVSSSAGNEGPDLGTLHNGIPWLLTVAAGTIDRTFGSLILGNGQTIIGWTLFPANAVVDDFPLIYNKNTSACNSVKSLSEVAMEGIIVCDPVSDPELVFEQRRFVREASLLGAVFISDQPLVNEGHARSPSIVISAKDAPSVIKYAKSHKNPTASIKFQQTFVGIKPAPALADYSSRGPSPSYPGVLKPDIMAPGSNVLAAFIPDTPAAAIGNNVYLPTDYNLLSGTSMACPHASGVAALLKAAHPEWSAAAIRSALVTTASHLDNTQNPIRDYGYPSQYASPLDMGAGQIDPNKALDPGLIYDATPQDYVNLLCALNYTQKQILTITRSGFYNCAKPSFDLNYPSFIALYSNKTRSVVHKFKRTVTNVGGGPAIYRAKVTEPKGSVLTVSPETLSFRYKNEKLSYNVLIKYSKYKKENISYGDLVWIEDGGTHTVRSPIVVAPTGIV</sequence>
<dbReference type="GO" id="GO:0005576">
    <property type="term" value="C:extracellular region"/>
    <property type="evidence" value="ECO:0007669"/>
    <property type="project" value="UniProtKB-SubCell"/>
</dbReference>
<feature type="domain" description="Inhibitor I9" evidence="13">
    <location>
        <begin position="792"/>
        <end position="873"/>
    </location>
</feature>
<evidence type="ECO:0000256" key="6">
    <source>
        <dbReference type="ARBA" id="ARBA00022801"/>
    </source>
</evidence>
<dbReference type="PROSITE" id="PS51892">
    <property type="entry name" value="SUBTILASE"/>
    <property type="match status" value="2"/>
</dbReference>
<proteinExistence type="inferred from homology"/>
<dbReference type="CDD" id="cd02120">
    <property type="entry name" value="PA_subtilisin_like"/>
    <property type="match status" value="2"/>
</dbReference>
<feature type="active site" description="Charge relay system" evidence="10">
    <location>
        <position position="979"/>
    </location>
</feature>
<dbReference type="PROSITE" id="PS00138">
    <property type="entry name" value="SUBTILASE_SER"/>
    <property type="match status" value="2"/>
</dbReference>
<dbReference type="Pfam" id="PF05922">
    <property type="entry name" value="Inhibitor_I9"/>
    <property type="match status" value="2"/>
</dbReference>
<evidence type="ECO:0000256" key="10">
    <source>
        <dbReference type="PROSITE-ProRule" id="PRU01240"/>
    </source>
</evidence>
<evidence type="ECO:0000256" key="3">
    <source>
        <dbReference type="ARBA" id="ARBA00022525"/>
    </source>
</evidence>
<comment type="similarity">
    <text evidence="2 10">Belongs to the peptidase S8 family.</text>
</comment>
<dbReference type="InterPro" id="IPR023828">
    <property type="entry name" value="Peptidase_S8_Ser-AS"/>
</dbReference>
<dbReference type="InterPro" id="IPR036852">
    <property type="entry name" value="Peptidase_S8/S53_dom_sf"/>
</dbReference>
<evidence type="ECO:0000256" key="5">
    <source>
        <dbReference type="ARBA" id="ARBA00022729"/>
    </source>
</evidence>
<feature type="domain" description="Peptidase S8/S53" evidence="12">
    <location>
        <begin position="898"/>
        <end position="1349"/>
    </location>
</feature>
<feature type="domain" description="Subtilisin-like protease fibronectin type-III" evidence="14">
    <location>
        <begin position="659"/>
        <end position="760"/>
    </location>
</feature>
<dbReference type="GO" id="GO:0004252">
    <property type="term" value="F:serine-type endopeptidase activity"/>
    <property type="evidence" value="ECO:0007669"/>
    <property type="project" value="UniProtKB-UniRule"/>
</dbReference>
<evidence type="ECO:0000256" key="7">
    <source>
        <dbReference type="ARBA" id="ARBA00022825"/>
    </source>
</evidence>
<dbReference type="InterPro" id="IPR000209">
    <property type="entry name" value="Peptidase_S8/S53_dom"/>
</dbReference>
<feature type="active site" description="Charge relay system" evidence="9 10">
    <location>
        <position position="152"/>
    </location>
</feature>
<feature type="chain" id="PRO_5035753240" evidence="11">
    <location>
        <begin position="31"/>
        <end position="1521"/>
    </location>
</feature>
<dbReference type="Pfam" id="PF00082">
    <property type="entry name" value="Peptidase_S8"/>
    <property type="match status" value="2"/>
</dbReference>
<feature type="domain" description="Subtilisin-like protease fibronectin type-III" evidence="14">
    <location>
        <begin position="1414"/>
        <end position="1515"/>
    </location>
</feature>
<feature type="active site" description="Charge relay system" evidence="10">
    <location>
        <position position="1301"/>
    </location>
</feature>
<feature type="signal peptide" evidence="11">
    <location>
        <begin position="1"/>
        <end position="30"/>
    </location>
</feature>
<dbReference type="Gene3D" id="3.40.50.200">
    <property type="entry name" value="Peptidase S8/S53 domain"/>
    <property type="match status" value="2"/>
</dbReference>
<dbReference type="Pfam" id="PF17766">
    <property type="entry name" value="fn3_6"/>
    <property type="match status" value="2"/>
</dbReference>
<dbReference type="Gene3D" id="3.30.70.80">
    <property type="entry name" value="Peptidase S8 propeptide/proteinase inhibitor I9"/>
    <property type="match status" value="2"/>
</dbReference>
<evidence type="ECO:0000313" key="16">
    <source>
        <dbReference type="Proteomes" id="UP000743370"/>
    </source>
</evidence>
<evidence type="ECO:0000256" key="9">
    <source>
        <dbReference type="PIRSR" id="PIRSR615500-1"/>
    </source>
</evidence>
<keyword evidence="7 10" id="KW-0720">Serine protease</keyword>
<feature type="domain" description="Inhibitor I9" evidence="13">
    <location>
        <begin position="35"/>
        <end position="119"/>
    </location>
</feature>
<keyword evidence="8" id="KW-0325">Glycoprotein</keyword>
<evidence type="ECO:0000256" key="1">
    <source>
        <dbReference type="ARBA" id="ARBA00004613"/>
    </source>
</evidence>
<feature type="active site" description="Charge relay system" evidence="9 10">
    <location>
        <position position="224"/>
    </location>
</feature>
<evidence type="ECO:0000256" key="4">
    <source>
        <dbReference type="ARBA" id="ARBA00022670"/>
    </source>
</evidence>
<reference evidence="15 16" key="1">
    <citation type="submission" date="2020-05" db="EMBL/GenBank/DDBJ databases">
        <title>Vigna angularis (adzuki bean) Var. LongXiaoDou No. 4 denovo assembly.</title>
        <authorList>
            <person name="Xiang H."/>
        </authorList>
    </citation>
    <scope>NUCLEOTIDE SEQUENCE [LARGE SCALE GENOMIC DNA]</scope>
    <source>
        <tissue evidence="15">Leaf</tissue>
    </source>
</reference>
<dbReference type="FunFam" id="3.30.70.80:FF:000003">
    <property type="entry name" value="Subtilisin-like protease SBT1.9"/>
    <property type="match status" value="2"/>
</dbReference>
<gene>
    <name evidence="15" type="ORF">HKW66_Vig0111710</name>
</gene>